<name>A0A1M4WBF8_9FIRM</name>
<keyword evidence="3" id="KW-1185">Reference proteome</keyword>
<dbReference type="GO" id="GO:0006302">
    <property type="term" value="P:double-strand break repair"/>
    <property type="evidence" value="ECO:0007669"/>
    <property type="project" value="TreeGrafter"/>
</dbReference>
<dbReference type="InterPro" id="IPR027417">
    <property type="entry name" value="P-loop_NTPase"/>
</dbReference>
<feature type="coiled-coil region" evidence="1">
    <location>
        <begin position="720"/>
        <end position="775"/>
    </location>
</feature>
<dbReference type="PANTHER" id="PTHR32182:SF0">
    <property type="entry name" value="DNA REPLICATION AND REPAIR PROTEIN RECF"/>
    <property type="match status" value="1"/>
</dbReference>
<dbReference type="Pfam" id="PF13555">
    <property type="entry name" value="AAA_29"/>
    <property type="match status" value="1"/>
</dbReference>
<evidence type="ECO:0000256" key="1">
    <source>
        <dbReference type="SAM" id="Coils"/>
    </source>
</evidence>
<feature type="coiled-coil region" evidence="1">
    <location>
        <begin position="437"/>
        <end position="478"/>
    </location>
</feature>
<accession>A0A1M4WBF8</accession>
<dbReference type="OrthoDB" id="174137at2"/>
<feature type="coiled-coil region" evidence="1">
    <location>
        <begin position="211"/>
        <end position="377"/>
    </location>
</feature>
<dbReference type="AlphaFoldDB" id="A0A1M4WBF8"/>
<protein>
    <submittedName>
        <fullName evidence="2">Uncharacterized protein YPO0396</fullName>
    </submittedName>
</protein>
<dbReference type="PANTHER" id="PTHR32182">
    <property type="entry name" value="DNA REPLICATION AND REPAIR PROTEIN RECF"/>
    <property type="match status" value="1"/>
</dbReference>
<gene>
    <name evidence="2" type="ORF">SAMN02745218_00800</name>
</gene>
<reference evidence="3" key="1">
    <citation type="submission" date="2016-11" db="EMBL/GenBank/DDBJ databases">
        <authorList>
            <person name="Varghese N."/>
            <person name="Submissions S."/>
        </authorList>
    </citation>
    <scope>NUCLEOTIDE SEQUENCE [LARGE SCALE GENOMIC DNA]</scope>
    <source>
        <strain evidence="3">DSM 11792</strain>
    </source>
</reference>
<dbReference type="Proteomes" id="UP000184196">
    <property type="component" value="Unassembled WGS sequence"/>
</dbReference>
<evidence type="ECO:0000313" key="3">
    <source>
        <dbReference type="Proteomes" id="UP000184196"/>
    </source>
</evidence>
<dbReference type="Gene3D" id="3.40.50.300">
    <property type="entry name" value="P-loop containing nucleotide triphosphate hydrolases"/>
    <property type="match status" value="1"/>
</dbReference>
<sequence length="1128" mass="131537">MKELTGIRLINWHYFTNETIRIRGSTLITGDNGSGKSTILDAIQYVLVADLRRVKFNISAFDETRRDLLGYVRCKTGRDSESGRKYERQGDVTSYVVLEFYDTSRKNYFLLGAVIDSYADDVTYESRFFKIEDCRLDDSLFLAGKHPRNIREFRAAVRDRRATIYPTVEKYQADLLHKLGSLGDRFFTLFVKAISFKPITDIRQFVYSYVLEEKQINIDIMRENLQRYKEYSDLAAQTREKIAALEGILEKYQEIQRDRERALIQDYVILRANRDGVAASLQANLEQARALEEELARLSQALDGARERLKRCREEERSYRDALAANTTWQLVERLKGEIRTLKERVKELSRACSLVAETAREECRVLAQLLDEAGEDLLLPAERSMLAELVDGLQGLAAAGDGQVGEGQPLPPGDGEALDALGRLIDRGRETLGRVRERVQEQAWEIRRKLKELDQEEQTLQQELASLRNKKHIYDRKVTDLRDLIREKFRAVKGIDVEPRVLCELLEVPDEKWQDAVEGWLNTRRFDLIVEPEHFDYALSVYEKHKKERRISGVGLVNTGRVLKYLNRIEPNSLACEVRSQNRYALAYVHQLMGDLIKCENEQELKNYRRAITPTCMTYSNHTARQIKFEVYETPFIGERAYARQIARKEARLQEIAAARKELLPRLERLERLSQTTSGRDEHYIFLKERRGTWLELAALRRDLSARERELAGVDTSGIDALQQKLDQLELEMDALNGRIEKYNQRQGELLTTLEQKRTERVTLEDEHARLEEEFRLFCSLNPRIVPEGERRYAREIRRHSPQEVAANFAHNRKSVETLILNKEKALELLKAEYNNKYQFGGRIEADENDEWVQEYKKLVESELPAYEEKINQAKREAEEEFKEHFIYKLRENIQNARNEFDFLNEALKDISFGGDKYRFLVYPSERHRKFYQMLEDTEMVEGGVSLFDSVFQQRHREALDELFDKIINLPPRYLPESIAEYTDYRSFLDYDIKITHANGETSTFSKVCREKSGGETQTPYYVAIVASFAQLYRAKTNRDSIRLMLFDEAFNRMDIDRMENSLRFINEMGMQAIIAAPTDKCEFISPHVSTTLLVMRDGKNSWIEDYKQFKEAVGESRIEAAERAAG</sequence>
<dbReference type="RefSeq" id="WP_073163384.1">
    <property type="nucleotide sequence ID" value="NZ_FQUW01000009.1"/>
</dbReference>
<dbReference type="Gene3D" id="3.40.1140.10">
    <property type="match status" value="1"/>
</dbReference>
<dbReference type="Pfam" id="PF13558">
    <property type="entry name" value="SbcC_Walker_B"/>
    <property type="match status" value="1"/>
</dbReference>
<dbReference type="GO" id="GO:0000731">
    <property type="term" value="P:DNA synthesis involved in DNA repair"/>
    <property type="evidence" value="ECO:0007669"/>
    <property type="project" value="TreeGrafter"/>
</dbReference>
<feature type="coiled-coil region" evidence="1">
    <location>
        <begin position="858"/>
        <end position="908"/>
    </location>
</feature>
<dbReference type="SUPFAM" id="SSF52540">
    <property type="entry name" value="P-loop containing nucleoside triphosphate hydrolases"/>
    <property type="match status" value="1"/>
</dbReference>
<dbReference type="EMBL" id="FQUW01000009">
    <property type="protein sequence ID" value="SHE78302.1"/>
    <property type="molecule type" value="Genomic_DNA"/>
</dbReference>
<proteinExistence type="predicted"/>
<keyword evidence="1" id="KW-0175">Coiled coil</keyword>
<evidence type="ECO:0000313" key="2">
    <source>
        <dbReference type="EMBL" id="SHE78302.1"/>
    </source>
</evidence>
<organism evidence="2 3">
    <name type="scientific">Desulfofundulus australicus DSM 11792</name>
    <dbReference type="NCBI Taxonomy" id="1121425"/>
    <lineage>
        <taxon>Bacteria</taxon>
        <taxon>Bacillati</taxon>
        <taxon>Bacillota</taxon>
        <taxon>Clostridia</taxon>
        <taxon>Eubacteriales</taxon>
        <taxon>Peptococcaceae</taxon>
        <taxon>Desulfofundulus</taxon>
    </lineage>
</organism>